<dbReference type="EMBL" id="JAEPRA010000013">
    <property type="protein sequence ID" value="KAG2176547.1"/>
    <property type="molecule type" value="Genomic_DNA"/>
</dbReference>
<feature type="domain" description="UspA" evidence="2">
    <location>
        <begin position="160"/>
        <end position="293"/>
    </location>
</feature>
<dbReference type="PANTHER" id="PTHR46100">
    <property type="entry name" value="IMP2'P"/>
    <property type="match status" value="1"/>
</dbReference>
<proteinExistence type="predicted"/>
<feature type="compositionally biased region" description="Acidic residues" evidence="1">
    <location>
        <begin position="52"/>
        <end position="67"/>
    </location>
</feature>
<feature type="region of interest" description="Disordered" evidence="1">
    <location>
        <begin position="1"/>
        <end position="67"/>
    </location>
</feature>
<dbReference type="InterPro" id="IPR014729">
    <property type="entry name" value="Rossmann-like_a/b/a_fold"/>
</dbReference>
<dbReference type="InterPro" id="IPR006015">
    <property type="entry name" value="Universal_stress_UspA"/>
</dbReference>
<sequence length="326" mass="37121">MSQAIPAIVTEQPLSEHDIRPEDDDLNVDTEEDRQVEEAVIVQKPDPNQFDSDTDEDEDEVPHEEDLDYGAIDDANLDNADKELMAITERNRYIEYEKPTDENKKTNAADKYRPDVLVCQKPEVVRSDDRIITTIRYGYVDKASMAEILPGPQRRVRTYLIMCDFSDESYHAMEWAMGTMLRNNDELHILTVVNREEEFGSDEDVRKELEKASKLSTSKAKNTIEKMLLYNIRITTHVVYGKIKDTLLNMIDDLDLTMVICGSRGRGPLKGFIMGSISSFLVHNASVPVSVVRNHKLASQRKRRPSAARKLSQSVQSGELKVDEAE</sequence>
<dbReference type="Gene3D" id="3.40.50.620">
    <property type="entry name" value="HUPs"/>
    <property type="match status" value="1"/>
</dbReference>
<protein>
    <recommendedName>
        <fullName evidence="2">UspA domain-containing protein</fullName>
    </recommendedName>
</protein>
<dbReference type="PANTHER" id="PTHR46100:SF4">
    <property type="entry name" value="USPA DOMAIN-CONTAINING PROTEIN"/>
    <property type="match status" value="1"/>
</dbReference>
<name>A0A8H7PM23_9FUNG</name>
<reference evidence="3" key="1">
    <citation type="submission" date="2020-12" db="EMBL/GenBank/DDBJ databases">
        <title>Metabolic potential, ecology and presence of endohyphal bacteria is reflected in genomic diversity of Mucoromycotina.</title>
        <authorList>
            <person name="Muszewska A."/>
            <person name="Okrasinska A."/>
            <person name="Steczkiewicz K."/>
            <person name="Drgas O."/>
            <person name="Orlowska M."/>
            <person name="Perlinska-Lenart U."/>
            <person name="Aleksandrzak-Piekarczyk T."/>
            <person name="Szatraj K."/>
            <person name="Zielenkiewicz U."/>
            <person name="Pilsyk S."/>
            <person name="Malc E."/>
            <person name="Mieczkowski P."/>
            <person name="Kruszewska J.S."/>
            <person name="Biernat P."/>
            <person name="Pawlowska J."/>
        </authorList>
    </citation>
    <scope>NUCLEOTIDE SEQUENCE</scope>
    <source>
        <strain evidence="3">WA0000051536</strain>
    </source>
</reference>
<accession>A0A8H7PM23</accession>
<dbReference type="PRINTS" id="PR01438">
    <property type="entry name" value="UNVRSLSTRESS"/>
</dbReference>
<evidence type="ECO:0000259" key="2">
    <source>
        <dbReference type="Pfam" id="PF00582"/>
    </source>
</evidence>
<dbReference type="Proteomes" id="UP000612746">
    <property type="component" value="Unassembled WGS sequence"/>
</dbReference>
<evidence type="ECO:0000256" key="1">
    <source>
        <dbReference type="SAM" id="MobiDB-lite"/>
    </source>
</evidence>
<dbReference type="SUPFAM" id="SSF52402">
    <property type="entry name" value="Adenine nucleotide alpha hydrolases-like"/>
    <property type="match status" value="1"/>
</dbReference>
<feature type="region of interest" description="Disordered" evidence="1">
    <location>
        <begin position="298"/>
        <end position="326"/>
    </location>
</feature>
<dbReference type="Pfam" id="PF00582">
    <property type="entry name" value="Usp"/>
    <property type="match status" value="1"/>
</dbReference>
<evidence type="ECO:0000313" key="4">
    <source>
        <dbReference type="Proteomes" id="UP000612746"/>
    </source>
</evidence>
<keyword evidence="4" id="KW-1185">Reference proteome</keyword>
<dbReference type="CDD" id="cd23659">
    <property type="entry name" value="USP_At3g01520-like"/>
    <property type="match status" value="1"/>
</dbReference>
<gene>
    <name evidence="3" type="ORF">INT44_007210</name>
</gene>
<dbReference type="AlphaFoldDB" id="A0A8H7PM23"/>
<comment type="caution">
    <text evidence="3">The sequence shown here is derived from an EMBL/GenBank/DDBJ whole genome shotgun (WGS) entry which is preliminary data.</text>
</comment>
<feature type="compositionally biased region" description="Basic residues" evidence="1">
    <location>
        <begin position="298"/>
        <end position="307"/>
    </location>
</feature>
<dbReference type="InterPro" id="IPR006016">
    <property type="entry name" value="UspA"/>
</dbReference>
<evidence type="ECO:0000313" key="3">
    <source>
        <dbReference type="EMBL" id="KAG2176547.1"/>
    </source>
</evidence>
<feature type="compositionally biased region" description="Acidic residues" evidence="1">
    <location>
        <begin position="21"/>
        <end position="35"/>
    </location>
</feature>
<dbReference type="OrthoDB" id="843225at2759"/>
<organism evidence="3 4">
    <name type="scientific">Umbelopsis vinacea</name>
    <dbReference type="NCBI Taxonomy" id="44442"/>
    <lineage>
        <taxon>Eukaryota</taxon>
        <taxon>Fungi</taxon>
        <taxon>Fungi incertae sedis</taxon>
        <taxon>Mucoromycota</taxon>
        <taxon>Mucoromycotina</taxon>
        <taxon>Umbelopsidomycetes</taxon>
        <taxon>Umbelopsidales</taxon>
        <taxon>Umbelopsidaceae</taxon>
        <taxon>Umbelopsis</taxon>
    </lineage>
</organism>